<feature type="domain" description="WW" evidence="9">
    <location>
        <begin position="2171"/>
        <end position="2205"/>
    </location>
</feature>
<keyword evidence="11" id="KW-1185">Reference proteome</keyword>
<feature type="domain" description="WW" evidence="9">
    <location>
        <begin position="2458"/>
        <end position="2492"/>
    </location>
</feature>
<dbReference type="InterPro" id="IPR036020">
    <property type="entry name" value="WW_dom_sf"/>
</dbReference>
<feature type="region of interest" description="Disordered" evidence="8">
    <location>
        <begin position="1"/>
        <end position="497"/>
    </location>
</feature>
<feature type="compositionally biased region" description="Low complexity" evidence="8">
    <location>
        <begin position="858"/>
        <end position="869"/>
    </location>
</feature>
<keyword evidence="7" id="KW-0931">ER-Golgi transport</keyword>
<feature type="compositionally biased region" description="Pro residues" evidence="8">
    <location>
        <begin position="11"/>
        <end position="33"/>
    </location>
</feature>
<feature type="compositionally biased region" description="Low complexity" evidence="8">
    <location>
        <begin position="777"/>
        <end position="795"/>
    </location>
</feature>
<feature type="compositionally biased region" description="Low complexity" evidence="8">
    <location>
        <begin position="3273"/>
        <end position="3289"/>
    </location>
</feature>
<dbReference type="PANTHER" id="PTHR14791:SF29">
    <property type="entry name" value="PROTEIN KIBRA"/>
    <property type="match status" value="1"/>
</dbReference>
<feature type="domain" description="WW" evidence="9">
    <location>
        <begin position="1845"/>
        <end position="1879"/>
    </location>
</feature>
<evidence type="ECO:0000256" key="5">
    <source>
        <dbReference type="ARBA" id="ARBA00022553"/>
    </source>
</evidence>
<keyword evidence="5" id="KW-0597">Phosphoprotein</keyword>
<feature type="region of interest" description="Disordered" evidence="8">
    <location>
        <begin position="2023"/>
        <end position="2091"/>
    </location>
</feature>
<keyword evidence="4" id="KW-0963">Cytoplasm</keyword>
<feature type="region of interest" description="Disordered" evidence="8">
    <location>
        <begin position="973"/>
        <end position="1045"/>
    </location>
</feature>
<feature type="domain" description="WW" evidence="9">
    <location>
        <begin position="2083"/>
        <end position="2117"/>
    </location>
</feature>
<dbReference type="InterPro" id="IPR001202">
    <property type="entry name" value="WW_dom"/>
</dbReference>
<feature type="domain" description="WW" evidence="9">
    <location>
        <begin position="1625"/>
        <end position="1659"/>
    </location>
</feature>
<evidence type="ECO:0000313" key="11">
    <source>
        <dbReference type="Proteomes" id="UP001153069"/>
    </source>
</evidence>
<feature type="domain" description="WW" evidence="9">
    <location>
        <begin position="1305"/>
        <end position="1338"/>
    </location>
</feature>
<evidence type="ECO:0000256" key="2">
    <source>
        <dbReference type="ARBA" id="ARBA00004496"/>
    </source>
</evidence>
<feature type="compositionally biased region" description="Basic and acidic residues" evidence="8">
    <location>
        <begin position="3480"/>
        <end position="3499"/>
    </location>
</feature>
<dbReference type="PROSITE" id="PS01159">
    <property type="entry name" value="WW_DOMAIN_1"/>
    <property type="match status" value="22"/>
</dbReference>
<reference evidence="10" key="1">
    <citation type="submission" date="2020-06" db="EMBL/GenBank/DDBJ databases">
        <authorList>
            <consortium name="Plant Systems Biology data submission"/>
        </authorList>
    </citation>
    <scope>NUCLEOTIDE SEQUENCE</scope>
    <source>
        <strain evidence="10">D6</strain>
    </source>
</reference>
<dbReference type="InterPro" id="IPR024298">
    <property type="entry name" value="Sec16_Sec23-bd"/>
</dbReference>
<feature type="compositionally biased region" description="Polar residues" evidence="8">
    <location>
        <begin position="1733"/>
        <end position="1742"/>
    </location>
</feature>
<feature type="domain" description="WW" evidence="9">
    <location>
        <begin position="2633"/>
        <end position="2653"/>
    </location>
</feature>
<feature type="domain" description="WW" evidence="9">
    <location>
        <begin position="1394"/>
        <end position="1428"/>
    </location>
</feature>
<feature type="compositionally biased region" description="Basic and acidic residues" evidence="8">
    <location>
        <begin position="2510"/>
        <end position="2519"/>
    </location>
</feature>
<evidence type="ECO:0000256" key="6">
    <source>
        <dbReference type="ARBA" id="ARBA00022824"/>
    </source>
</evidence>
<feature type="compositionally biased region" description="Basic and acidic residues" evidence="8">
    <location>
        <begin position="2326"/>
        <end position="2337"/>
    </location>
</feature>
<feature type="region of interest" description="Disordered" evidence="8">
    <location>
        <begin position="1873"/>
        <end position="1938"/>
    </location>
</feature>
<feature type="domain" description="WW" evidence="9">
    <location>
        <begin position="908"/>
        <end position="942"/>
    </location>
</feature>
<feature type="domain" description="WW" evidence="9">
    <location>
        <begin position="1039"/>
        <end position="1073"/>
    </location>
</feature>
<evidence type="ECO:0000256" key="1">
    <source>
        <dbReference type="ARBA" id="ARBA00004240"/>
    </source>
</evidence>
<dbReference type="PANTHER" id="PTHR14791">
    <property type="entry name" value="BOMB/KIRA PROTEINS"/>
    <property type="match status" value="1"/>
</dbReference>
<feature type="region of interest" description="Disordered" evidence="8">
    <location>
        <begin position="1426"/>
        <end position="1466"/>
    </location>
</feature>
<feature type="region of interest" description="Disordered" evidence="8">
    <location>
        <begin position="854"/>
        <end position="881"/>
    </location>
</feature>
<feature type="compositionally biased region" description="Low complexity" evidence="8">
    <location>
        <begin position="437"/>
        <end position="460"/>
    </location>
</feature>
<dbReference type="GO" id="GO:0016192">
    <property type="term" value="P:vesicle-mediated transport"/>
    <property type="evidence" value="ECO:0007669"/>
    <property type="project" value="UniProtKB-KW"/>
</dbReference>
<feature type="region of interest" description="Disordered" evidence="8">
    <location>
        <begin position="555"/>
        <end position="618"/>
    </location>
</feature>
<feature type="region of interest" description="Disordered" evidence="8">
    <location>
        <begin position="1076"/>
        <end position="1162"/>
    </location>
</feature>
<evidence type="ECO:0000256" key="4">
    <source>
        <dbReference type="ARBA" id="ARBA00022490"/>
    </source>
</evidence>
<feature type="region of interest" description="Disordered" evidence="8">
    <location>
        <begin position="1178"/>
        <end position="1234"/>
    </location>
</feature>
<feature type="region of interest" description="Disordered" evidence="8">
    <location>
        <begin position="733"/>
        <end position="795"/>
    </location>
</feature>
<feature type="region of interest" description="Disordered" evidence="8">
    <location>
        <begin position="1259"/>
        <end position="1399"/>
    </location>
</feature>
<dbReference type="Gene3D" id="2.20.70.10">
    <property type="match status" value="24"/>
</dbReference>
<evidence type="ECO:0000256" key="8">
    <source>
        <dbReference type="SAM" id="MobiDB-lite"/>
    </source>
</evidence>
<feature type="compositionally biased region" description="Basic and acidic residues" evidence="8">
    <location>
        <begin position="556"/>
        <end position="571"/>
    </location>
</feature>
<comment type="caution">
    <text evidence="10">The sequence shown here is derived from an EMBL/GenBank/DDBJ whole genome shotgun (WGS) entry which is preliminary data.</text>
</comment>
<feature type="domain" description="WW" evidence="9">
    <location>
        <begin position="1995"/>
        <end position="2029"/>
    </location>
</feature>
<feature type="domain" description="WW" evidence="9">
    <location>
        <begin position="1221"/>
        <end position="1255"/>
    </location>
</feature>
<feature type="domain" description="WW" evidence="9">
    <location>
        <begin position="1499"/>
        <end position="1533"/>
    </location>
</feature>
<feature type="compositionally biased region" description="Polar residues" evidence="8">
    <location>
        <begin position="1773"/>
        <end position="1786"/>
    </location>
</feature>
<feature type="domain" description="WW" evidence="9">
    <location>
        <begin position="1759"/>
        <end position="1793"/>
    </location>
</feature>
<feature type="compositionally biased region" description="Basic and acidic residues" evidence="8">
    <location>
        <begin position="1259"/>
        <end position="1274"/>
    </location>
</feature>
<feature type="region of interest" description="Disordered" evidence="8">
    <location>
        <begin position="3374"/>
        <end position="3499"/>
    </location>
</feature>
<feature type="domain" description="WW" evidence="9">
    <location>
        <begin position="2583"/>
        <end position="2617"/>
    </location>
</feature>
<feature type="region of interest" description="Disordered" evidence="8">
    <location>
        <begin position="2433"/>
        <end position="2593"/>
    </location>
</feature>
<feature type="domain" description="WW" evidence="9">
    <location>
        <begin position="2667"/>
        <end position="2700"/>
    </location>
</feature>
<feature type="compositionally biased region" description="Polar residues" evidence="8">
    <location>
        <begin position="84"/>
        <end position="96"/>
    </location>
</feature>
<proteinExistence type="predicted"/>
<dbReference type="GO" id="GO:0005783">
    <property type="term" value="C:endoplasmic reticulum"/>
    <property type="evidence" value="ECO:0007669"/>
    <property type="project" value="UniProtKB-SubCell"/>
</dbReference>
<feature type="compositionally biased region" description="Pro residues" evidence="8">
    <location>
        <begin position="222"/>
        <end position="271"/>
    </location>
</feature>
<evidence type="ECO:0000259" key="9">
    <source>
        <dbReference type="PROSITE" id="PS50020"/>
    </source>
</evidence>
<feature type="compositionally biased region" description="Polar residues" evidence="8">
    <location>
        <begin position="482"/>
        <end position="497"/>
    </location>
</feature>
<feature type="compositionally biased region" description="Polar residues" evidence="8">
    <location>
        <begin position="114"/>
        <end position="143"/>
    </location>
</feature>
<feature type="region of interest" description="Disordered" evidence="8">
    <location>
        <begin position="2301"/>
        <end position="2372"/>
    </location>
</feature>
<gene>
    <name evidence="10" type="ORF">SEMRO_498_G154930.1</name>
</gene>
<feature type="compositionally biased region" description="Acidic residues" evidence="8">
    <location>
        <begin position="973"/>
        <end position="983"/>
    </location>
</feature>
<feature type="compositionally biased region" description="Low complexity" evidence="8">
    <location>
        <begin position="1703"/>
        <end position="1715"/>
    </location>
</feature>
<organism evidence="10 11">
    <name type="scientific">Seminavis robusta</name>
    <dbReference type="NCBI Taxonomy" id="568900"/>
    <lineage>
        <taxon>Eukaryota</taxon>
        <taxon>Sar</taxon>
        <taxon>Stramenopiles</taxon>
        <taxon>Ochrophyta</taxon>
        <taxon>Bacillariophyta</taxon>
        <taxon>Bacillariophyceae</taxon>
        <taxon>Bacillariophycidae</taxon>
        <taxon>Naviculales</taxon>
        <taxon>Naviculaceae</taxon>
        <taxon>Seminavis</taxon>
    </lineage>
</organism>
<feature type="region of interest" description="Disordered" evidence="8">
    <location>
        <begin position="641"/>
        <end position="706"/>
    </location>
</feature>
<dbReference type="Gene3D" id="1.25.40.1030">
    <property type="match status" value="1"/>
</dbReference>
<dbReference type="SMART" id="SM00456">
    <property type="entry name" value="WW"/>
    <property type="match status" value="24"/>
</dbReference>
<dbReference type="Pfam" id="PF12931">
    <property type="entry name" value="TPR_Sec16"/>
    <property type="match status" value="1"/>
</dbReference>
<evidence type="ECO:0000256" key="7">
    <source>
        <dbReference type="ARBA" id="ARBA00022892"/>
    </source>
</evidence>
<feature type="compositionally biased region" description="Basic residues" evidence="8">
    <location>
        <begin position="384"/>
        <end position="394"/>
    </location>
</feature>
<feature type="compositionally biased region" description="Basic and acidic residues" evidence="8">
    <location>
        <begin position="1590"/>
        <end position="1609"/>
    </location>
</feature>
<feature type="compositionally biased region" description="Basic and acidic residues" evidence="8">
    <location>
        <begin position="3394"/>
        <end position="3403"/>
    </location>
</feature>
<feature type="region of interest" description="Disordered" evidence="8">
    <location>
        <begin position="2112"/>
        <end position="2179"/>
    </location>
</feature>
<sequence length="3499" mass="371574">MWSSQYTGTQAPPPPAGGGPPPAAHHQGPPPPQGSWDSQGDQDEHGGSALNTAVDLVASAASGLFFSSSNNNSNNKPPPPPQQATPLVNNPYQACSQGGPPQAFSPHFQPPIQPTTSMLSTTPRTPAASTQPPPIQVTSSLLATASRMPPPKTPAAVTGMTPRPGGPPTPLANQPPMVGLAPPMQPVSSPPHTTSPGPPRVISVPPGATNRPAPPLAVSAGPPGPPVAAFGPPPIAATTGPPPLAASAGPPPIAAATGPPPLAASAGPPPMVASAGPPMVASAGPPLAASAGPPLSASSRPPPMTVTTGPPSGPSTGTFLNAPLASSGARLSTSSTGTPSNVTPRATPPGTPSPSEKHPISALSPRSTSTKKLPLPPPSDTLSRRAKTRTKKFKLPPSFSTTTPKNKKEKLPLPPRGGETPKQVAASSSAKPPPTATAPATLSSATPPLTLAPPTTATDATPKRSNAGAPPVQAATTEPAPVQQSQTEPPIQTVEPVQTKTPVVAELNQAPVGVDAVPTEATSTPEIISSTVAALPEGWKEVSDPNSGKVYFYNENDGRTSWDRPVQEEAATKTVPEEPATVETSQATADPLETKAEPQEECDEKNESTKNLPDGWVEVTDDVSGGLYYYNTVDQTTSWTRPQADVPAMDTSPNATNATDEVPAASPEKAPEEAPVADHVAEEHAQAEAETAGPTTSEETLATPLPSGWVEIMDEASGRPYYVDSVNNVTTWERPTAPVDAAVEEEKPETAPGEKGDLPTTASAAETDSGDLAPELTQAKSTETTTTTDDDNAPAADSTMAILDDLQEALPDGWIECVDPGSGQIYYCNKVDNRTTWDRPTIAVEGTADAISEEKAAPAETAVEPAPEVAGEKEEPSTVAPEVTETAEQAEEAAPEEEIVVVDENAEGELPPGWTELLDQGSGRPYYYNAETQETRWDKPAPVSADALATDGVIVPSQDDVARTESDGFVVVENEEPPVEEPTPELTHEAAGTTAEPGEVGSPEDMNAEGETTPAESAEQACDMFEPPVDQKVESPADNDLPPGWVEKYDANMKIPFYYNEAEEKSSWERPTAVSDLIESEQEAAPPEPPVVDSAENAADEFDQLPANGKEEPEPRNEPILADDALPVGAPTPAALESTVQSDDVDGDLPPGWEVGEDPTTGDVFYFNTIEKITTFERPSLAKGTPEVSATEQTDGTLKEGVLSSPTEDNEGVPENTPSQSELPPGWQEMVDPGTGNVYYFNEVDGTTTWDRPVGTVEKGTEAEDETHPVRVTEEAPTSSADEQDIHGKGEPKNEDFPVDTPAESVLPPGWQELVDPGSGNVYYLNDDGETTWDRPAVIPEESASGDNAPTEDEGAAPLDGPVDGPEGDGTPNEGNDEFNQESSNDVAEDGKQVELPSGWVEMLDETTGTPYYWNEVTGTTAWERPTLASNGDQPPTVGVPTMQDDEMLPEASPEPVQTTEQLEENAPYGAEAVVEEIAPEAHIPKEQEAITDSDAVQPYLPEGWSEVTDPSTGRIYYINETDGTTSWDMPVAPAVEDSRKNGSEGTPGVEGESPEQSGFDESIPTGVDSLEQADTVDEPFVTAGDDSALDAHHKSALETVESVDKKDGTGASDEPSKESITSQTALPDGWVEGFDEALGKTYYYNSISNESSWERPTWPHVTQEELATDVADTNENVVEEIEGAPAESTEAIAGQEMNELVQASSLEASASPQAEPEELTDQPESGDLTGQEFGNASQQNPGEALGESQPRSDVPAESGLPPGWTEVKDETSGNVYYYNQDTMESSWERPAMPQGHDSAEEAVDDENAVEEDVGTEPEGTATVLETTVHENPDNAPDSGGVSQSSLPSGWAEVKDEASGSIYYYNEVTQETSWEIPGGPQTEPENLESDEVAEKEQAQVDAIGESTHDNPENMTEANADCVPDSAPDIPTQSGLPPGWVEVKDEVSGGIYYYNEVTQETSWEIPGLPQTEPENLESDEVAEKEQEQVKRMLLLSGLPPGWIEVKDEASGSIYYYNEVTQETSWEIPGGPQTEPENLESDEVAEKEQAQEDAIGESTHDNPENMTEANADSVPDSAPDVIAQSGLPPGWVEVKDEASGSIYYYNEVTQETSWEIPGLPQTEPENLESDEVAEKEQAQEDAIGESTHDNPENMTEANADSVPDSAPDVIAQSGLPPGWVEVKDEASGSIYYYNEVTQETSWEIPVGPQTEPENLESDEVAEKEQEQAQEDAMGESTHDNPENMTEPNADSMPDSAPDVIAQSGLPPGWIEVKDEASGSIYYYNEVTQETSWEIPGGTEVVEPEPVLQSSEALPEQEIPAGVSESEGAGEKEPVEKESEAVPFQETAGELDPATANDAPDIGAQLGLPPGWSEMLDEGSGNMFYFNDSTQESSWERPVWPHAEPGQVLPEGVSEGEQLTEIDQLEQVPEVVAAAGTSEGPADEVLDTTPDKTVEQDIAPPSLPSGWVEVKDEGSGDVYFYNEVTQESSWERPEQPQGEPEPAPSDSAPRDGSLAEHDRTEPQADAGAASSSIDRDEPAIEAMDQVATAAPSQAQDPVGEADVLVEQTPSDAIQDGYAADDTAPQSSLPPGWSEAVDPSTGTTYYFNHTDNTTSWERPMPENDATVFENDMIDPGSGNPYYLNETTNETTWEKPVAETETNDGQDSAIPGELPEGWEEQLDATGRAYYVNTSLGLTQWERPVPVATPQEAMPTKPASDGGATGGKTEAANRAVRPAHALCSFGFGGRLCVFRAKGKRLVEVHRTRNLIQSHSLVQIETSKEQSGIAGPLNTSKPASVISYLETKKQEKPADILWQLIDIVSNSRGRIRSQSGISNPESPEAAIVELMLQDGTTPLKPSSTGQNGNTIPPHAISEGEVGKNGNNTAAQIETIQNFILRGKRVEAVEAALESGNFALALLVSSFCDSDTYHHAVTQFAEKVLQTSSPLHTIAMLFSGQLGSSIWSADSKDLLGNWRCHLAAIISNRTQGWERIVFTLGSKLQQLGNVHAAHVCFMVCGLQIMSPILPETYVSLLGSDHLLPENVSLMTQEGLEAYERTEAYEWAKRRGNPNALIKTLQPYKLQYAMILADMGFVELSKKYLENILVMCDLAGDETRFDNIVAARLTVPEMCETPAAFKAALASFEQRLFQNVPDVDAEKKAATTPIVAKPSPQLRSPPKQEDFPAISPSLTNDSDISFITAASDVTDAPPPFGQGMVQPKTKDKVTQMARVVRNPKKDTKAAIKPKAAAKAATSTVSTPLLGATKNVPVKTPPKTEAPKSGPPSSLAASSGPPSQLKTPPASKLTKKGPSESKEKAKPSGKKPEPAPKSAPAVMLQKRDWTFGFSKTMTKWLNPDATQADVGGKMEAYYCDETKRWIFPGETPEDIKPLPPPPTPMDMTPKEEPKPEPDMATDPLAAMMAPPKRTPASYGRSRAGALGVPSTPRSLYPGMTPPMPGSVMPPGSAAGPGGSGAPPQFMVFKPSPQPEKKAKDGEGNTTEEKSADK</sequence>
<keyword evidence="6" id="KW-0256">Endoplasmic reticulum</keyword>
<feature type="region of interest" description="Disordered" evidence="8">
    <location>
        <begin position="3226"/>
        <end position="3330"/>
    </location>
</feature>
<feature type="region of interest" description="Disordered" evidence="8">
    <location>
        <begin position="2704"/>
        <end position="2726"/>
    </location>
</feature>
<feature type="compositionally biased region" description="Basic and acidic residues" evidence="8">
    <location>
        <begin position="1284"/>
        <end position="1296"/>
    </location>
</feature>
<name>A0A9N8DZD1_9STRA</name>
<accession>A0A9N8DZD1</accession>
<feature type="domain" description="WW" evidence="9">
    <location>
        <begin position="1933"/>
        <end position="1967"/>
    </location>
</feature>
<feature type="region of interest" description="Disordered" evidence="8">
    <location>
        <begin position="2199"/>
        <end position="2263"/>
    </location>
</feature>
<dbReference type="CDD" id="cd09233">
    <property type="entry name" value="ACE1-Sec16-like"/>
    <property type="match status" value="1"/>
</dbReference>
<feature type="compositionally biased region" description="Basic and acidic residues" evidence="8">
    <location>
        <begin position="744"/>
        <end position="757"/>
    </location>
</feature>
<feature type="domain" description="WW" evidence="9">
    <location>
        <begin position="610"/>
        <end position="644"/>
    </location>
</feature>
<dbReference type="SUPFAM" id="SSF51045">
    <property type="entry name" value="WW domain"/>
    <property type="match status" value="23"/>
</dbReference>
<dbReference type="InterPro" id="IPR051105">
    <property type="entry name" value="WWC/KIBRA_Hippo_Reg"/>
</dbReference>
<feature type="domain" description="WW" evidence="9">
    <location>
        <begin position="2261"/>
        <end position="2295"/>
    </location>
</feature>
<keyword evidence="3" id="KW-0813">Transport</keyword>
<feature type="compositionally biased region" description="Basic and acidic residues" evidence="8">
    <location>
        <begin position="3303"/>
        <end position="3320"/>
    </location>
</feature>
<dbReference type="OrthoDB" id="49495at2759"/>
<feature type="compositionally biased region" description="Low complexity" evidence="8">
    <location>
        <begin position="3237"/>
        <end position="3247"/>
    </location>
</feature>
<feature type="domain" description="WW" evidence="9">
    <location>
        <begin position="533"/>
        <end position="567"/>
    </location>
</feature>
<feature type="region of interest" description="Disordered" evidence="8">
    <location>
        <begin position="1524"/>
        <end position="1627"/>
    </location>
</feature>
<feature type="domain" description="WW" evidence="9">
    <location>
        <begin position="2363"/>
        <end position="2397"/>
    </location>
</feature>
<dbReference type="PROSITE" id="PS50020">
    <property type="entry name" value="WW_DOMAIN_2"/>
    <property type="match status" value="24"/>
</dbReference>
<feature type="compositionally biased region" description="Polar residues" evidence="8">
    <location>
        <begin position="329"/>
        <end position="344"/>
    </location>
</feature>
<feature type="compositionally biased region" description="Acidic residues" evidence="8">
    <location>
        <begin position="1801"/>
        <end position="1816"/>
    </location>
</feature>
<dbReference type="Proteomes" id="UP001153069">
    <property type="component" value="Unassembled WGS sequence"/>
</dbReference>
<comment type="subcellular location">
    <subcellularLocation>
        <location evidence="2">Cytoplasm</location>
    </subcellularLocation>
    <subcellularLocation>
        <location evidence="1">Endoplasmic reticulum</location>
    </subcellularLocation>
</comment>
<protein>
    <submittedName>
        <fullName evidence="10">Transport protein SEC16B</fullName>
    </submittedName>
</protein>
<feature type="domain" description="WW" evidence="9">
    <location>
        <begin position="703"/>
        <end position="737"/>
    </location>
</feature>
<dbReference type="Pfam" id="PF00397">
    <property type="entry name" value="WW"/>
    <property type="match status" value="24"/>
</dbReference>
<feature type="compositionally biased region" description="Low complexity" evidence="8">
    <location>
        <begin position="281"/>
        <end position="318"/>
    </location>
</feature>
<dbReference type="EMBL" id="CAICTM010000497">
    <property type="protein sequence ID" value="CAB9511698.1"/>
    <property type="molecule type" value="Genomic_DNA"/>
</dbReference>
<feature type="region of interest" description="Disordered" evidence="8">
    <location>
        <begin position="1699"/>
        <end position="1854"/>
    </location>
</feature>
<feature type="domain" description="WW" evidence="9">
    <location>
        <begin position="808"/>
        <end position="842"/>
    </location>
</feature>
<evidence type="ECO:0000256" key="3">
    <source>
        <dbReference type="ARBA" id="ARBA00022448"/>
    </source>
</evidence>
<feature type="domain" description="WW" evidence="9">
    <location>
        <begin position="1147"/>
        <end position="1181"/>
    </location>
</feature>
<dbReference type="CDD" id="cd00201">
    <property type="entry name" value="WW"/>
    <property type="match status" value="24"/>
</dbReference>
<evidence type="ECO:0000313" key="10">
    <source>
        <dbReference type="EMBL" id="CAB9511698.1"/>
    </source>
</evidence>
<feature type="region of interest" description="Disordered" evidence="8">
    <location>
        <begin position="3200"/>
        <end position="3219"/>
    </location>
</feature>